<evidence type="ECO:0000256" key="8">
    <source>
        <dbReference type="ARBA" id="ARBA00023136"/>
    </source>
</evidence>
<dbReference type="Pfam" id="PF00041">
    <property type="entry name" value="fn3"/>
    <property type="match status" value="3"/>
</dbReference>
<dbReference type="InterPro" id="IPR016130">
    <property type="entry name" value="Tyr_Pase_AS"/>
</dbReference>
<dbReference type="Pfam" id="PF13895">
    <property type="entry name" value="Ig_2"/>
    <property type="match status" value="1"/>
</dbReference>
<feature type="signal peptide" evidence="12">
    <location>
        <begin position="1"/>
        <end position="22"/>
    </location>
</feature>
<evidence type="ECO:0000259" key="16">
    <source>
        <dbReference type="PROSITE" id="PS50853"/>
    </source>
</evidence>
<dbReference type="InterPro" id="IPR036179">
    <property type="entry name" value="Ig-like_dom_sf"/>
</dbReference>
<dbReference type="InterPro" id="IPR003961">
    <property type="entry name" value="FN3_dom"/>
</dbReference>
<evidence type="ECO:0000256" key="12">
    <source>
        <dbReference type="SAM" id="SignalP"/>
    </source>
</evidence>
<keyword evidence="11" id="KW-1133">Transmembrane helix</keyword>
<dbReference type="SMART" id="SM00408">
    <property type="entry name" value="IGc2"/>
    <property type="match status" value="2"/>
</dbReference>
<dbReference type="InterPro" id="IPR003598">
    <property type="entry name" value="Ig_sub2"/>
</dbReference>
<dbReference type="FunFam" id="3.90.190.10:FF:000185">
    <property type="entry name" value="Predicted protein"/>
    <property type="match status" value="1"/>
</dbReference>
<dbReference type="SUPFAM" id="SSF52799">
    <property type="entry name" value="(Phosphotyrosine protein) phosphatases II"/>
    <property type="match status" value="2"/>
</dbReference>
<dbReference type="InterPro" id="IPR007110">
    <property type="entry name" value="Ig-like_dom"/>
</dbReference>
<feature type="chain" id="PRO_5041421653" description="protein-tyrosine-phosphatase" evidence="12">
    <location>
        <begin position="23"/>
        <end position="1478"/>
    </location>
</feature>
<keyword evidence="11" id="KW-0812">Transmembrane</keyword>
<dbReference type="InterPro" id="IPR029021">
    <property type="entry name" value="Prot-tyrosine_phosphatase-like"/>
</dbReference>
<dbReference type="InterPro" id="IPR003599">
    <property type="entry name" value="Ig_sub"/>
</dbReference>
<feature type="domain" description="Fibronectin type-III" evidence="16">
    <location>
        <begin position="248"/>
        <end position="341"/>
    </location>
</feature>
<dbReference type="SUPFAM" id="SSF49265">
    <property type="entry name" value="Fibronectin type III"/>
    <property type="match status" value="3"/>
</dbReference>
<dbReference type="SMART" id="SM00404">
    <property type="entry name" value="PTPc_motif"/>
    <property type="match status" value="2"/>
</dbReference>
<sequence>MATLGRLLLLVTVAAVTSPSSATSGVFLHSEILNRRLGNNSFVSANDIGDVNAAIICARESETRPHGAKWLDTADQDIAEGSSAAAGNRLFYTQIRADGIHLFRGGVEFSTEHEGVYACHIDDDDGNSQVLFIGIYTPETLQNTGPPVVGLPVFSLLTPRTTHSSEFTLTCPSSSFPPLSATWLRDGQAVDPGGDQFHTWRVLVDPSTTGYANSLRVSGNLAGEYQCSVGNSEGTTNASLLVRVPSGPPLNVRAEPGGGGIVVVTWTPPTGEISGYIIVYGPKDAPPPETLSAVNVDNPAVTAYTLEDITPEREYTIEMWAYLELPSSRSQPTTIHLDVPDQPTNVVATLTMSGTVMVQWEGPPSLADVDGYIISYSPTDESYCEGLPEGEVVVNGPETTQLEVAEMAAGVEYDVRVAAYNSIGTGPFSVPPPGRITIPQKAPEGEPLNVSVAPDPPDALSVLWEPPNCLLWNSRRITSYTVHYTSLASPPQQEEEVREGGLLKYQLTGLDSFRDYSVWVSASNDQGRGPPSDRVTASLVSAPGALQSVDYEPDILSVLLKWDPPLRGRGYITMITLEYYNTNGSTKLGTVNVTEAETNLMEANTKYRLGGLQLMSTYTVSLTPYTTDPAPGPTHRIIVSTTSIGIAEPVKVTVFNSSAVNVSWTPLASVHVTSYKVYYSRLTGRNGAEGEIDTSGETSVVFRVERSEGGGRGRRESGEGWGLVGGLEEGAEYEFSVAAEVATDDGSEKLEGAKTESVTGTVVDTSATGDGGFNAVIIISAVASGLLLILIIVGIVILIVTSCLFRRYRRSGKMEVACVMELRPNPKPVPQMVGTYDPPSNDIASCRPEVVDAPTDIIAVEGERVDIKLKVLGSPEPTVVWYHNGCMVGPDYATEISKDGGITLVSVEPNHEGTYRYTVSNSVGSIQGKVTLYVTSETSGWSRQPQGPRRMGLPTVTSALVTVEQFPQFVREKNEDGSKGLRDQFLGYGIARKFVATQGPTDTTVVDFWRMVWQLHSPTVVMMTNLEEGRKKCEQYWPSFGTTDYGPYSVTLAEQKIRADYTIRKLTLTSTFSTRRVHYVNHYQFTSWRDHQVPDSAFPLLEFHRRLTENHRPNKGPIIIHCSAGVGRSGAFILLDTALGQAAGEKRMDIPDILTRLRSQRMKMVQTPEQYIFVHKAVLEKLTCSPTRIEVAQLEPTLAELQGNDNRLGCSRLEDQFARLGKLSPCTQDDSTCRVALTYPHKNRNRDYLPIDQWRVLLKDERPDYIHASFASDHRQKEAFIIAQAPLEETCRDFWKMVHERECGAIVMLSEQVENGRVICQRYWPTTDVELYGEYAVTPLGDQEHDSYLERAFSVTDSKTGHVHYVSQFQVLGWTSDGKASNPAAIVNCMLNVEGVQRRSGNNPAVVHCSDGVTRSGIFCAAMAVIDCCQLEDTVDVFLAVRALRQQRPGGVPLLHHYRLIHKLLLIFHQTNYSNSSC</sequence>
<feature type="domain" description="Tyrosine specific protein phosphatases" evidence="14">
    <location>
        <begin position="1101"/>
        <end position="1172"/>
    </location>
</feature>
<evidence type="ECO:0000256" key="11">
    <source>
        <dbReference type="SAM" id="Phobius"/>
    </source>
</evidence>
<dbReference type="SMART" id="SM00409">
    <property type="entry name" value="IG"/>
    <property type="match status" value="2"/>
</dbReference>
<proteinExistence type="inferred from homology"/>
<dbReference type="SMART" id="SM00194">
    <property type="entry name" value="PTPc"/>
    <property type="match status" value="2"/>
</dbReference>
<feature type="domain" description="Fibronectin type-III" evidence="16">
    <location>
        <begin position="545"/>
        <end position="645"/>
    </location>
</feature>
<dbReference type="SUPFAM" id="SSF48726">
    <property type="entry name" value="Immunoglobulin"/>
    <property type="match status" value="2"/>
</dbReference>
<evidence type="ECO:0000256" key="3">
    <source>
        <dbReference type="ARBA" id="ARBA00013064"/>
    </source>
</evidence>
<dbReference type="PROSITE" id="PS50835">
    <property type="entry name" value="IG_LIKE"/>
    <property type="match status" value="2"/>
</dbReference>
<feature type="domain" description="Ig-like" evidence="15">
    <location>
        <begin position="848"/>
        <end position="931"/>
    </location>
</feature>
<evidence type="ECO:0000259" key="14">
    <source>
        <dbReference type="PROSITE" id="PS50056"/>
    </source>
</evidence>
<protein>
    <recommendedName>
        <fullName evidence="3">protein-tyrosine-phosphatase</fullName>
        <ecNumber evidence="3">3.1.3.48</ecNumber>
    </recommendedName>
</protein>
<dbReference type="PANTHER" id="PTHR19134">
    <property type="entry name" value="RECEPTOR-TYPE TYROSINE-PROTEIN PHOSPHATASE"/>
    <property type="match status" value="1"/>
</dbReference>
<dbReference type="InterPro" id="IPR013098">
    <property type="entry name" value="Ig_I-set"/>
</dbReference>
<dbReference type="EC" id="3.1.3.48" evidence="3"/>
<feature type="domain" description="Tyrosine-protein phosphatase" evidence="13">
    <location>
        <begin position="1213"/>
        <end position="1468"/>
    </location>
</feature>
<dbReference type="SMART" id="SM00060">
    <property type="entry name" value="FN3"/>
    <property type="match status" value="5"/>
</dbReference>
<evidence type="ECO:0000256" key="6">
    <source>
        <dbReference type="ARBA" id="ARBA00022801"/>
    </source>
</evidence>
<evidence type="ECO:0000256" key="10">
    <source>
        <dbReference type="ARBA" id="ARBA00051722"/>
    </source>
</evidence>
<dbReference type="PROSITE" id="PS00383">
    <property type="entry name" value="TYR_PHOSPHATASE_1"/>
    <property type="match status" value="2"/>
</dbReference>
<evidence type="ECO:0000256" key="5">
    <source>
        <dbReference type="ARBA" id="ARBA00022737"/>
    </source>
</evidence>
<evidence type="ECO:0000313" key="18">
    <source>
        <dbReference type="Proteomes" id="UP001174909"/>
    </source>
</evidence>
<gene>
    <name evidence="17" type="ORF">GBAR_LOCUS16744</name>
</gene>
<dbReference type="PRINTS" id="PR00700">
    <property type="entry name" value="PRTYPHPHTASE"/>
</dbReference>
<dbReference type="PROSITE" id="PS50853">
    <property type="entry name" value="FN3"/>
    <property type="match status" value="4"/>
</dbReference>
<evidence type="ECO:0000256" key="4">
    <source>
        <dbReference type="ARBA" id="ARBA00022729"/>
    </source>
</evidence>
<dbReference type="GO" id="GO:0004725">
    <property type="term" value="F:protein tyrosine phosphatase activity"/>
    <property type="evidence" value="ECO:0007669"/>
    <property type="project" value="UniProtKB-EC"/>
</dbReference>
<dbReference type="CDD" id="cd00096">
    <property type="entry name" value="Ig"/>
    <property type="match status" value="1"/>
</dbReference>
<keyword evidence="7" id="KW-0904">Protein phosphatase</keyword>
<reference evidence="17" key="1">
    <citation type="submission" date="2023-03" db="EMBL/GenBank/DDBJ databases">
        <authorList>
            <person name="Steffen K."/>
            <person name="Cardenas P."/>
        </authorList>
    </citation>
    <scope>NUCLEOTIDE SEQUENCE</scope>
</reference>
<dbReference type="CDD" id="cd00063">
    <property type="entry name" value="FN3"/>
    <property type="match status" value="5"/>
</dbReference>
<dbReference type="InterPro" id="IPR003595">
    <property type="entry name" value="Tyr_Pase_cat"/>
</dbReference>
<dbReference type="Pfam" id="PF07679">
    <property type="entry name" value="I-set"/>
    <property type="match status" value="1"/>
</dbReference>
<name>A0AA35SHY0_GEOBA</name>
<evidence type="ECO:0000313" key="17">
    <source>
        <dbReference type="EMBL" id="CAI8029463.1"/>
    </source>
</evidence>
<dbReference type="InterPro" id="IPR050348">
    <property type="entry name" value="Protein-Tyr_Phosphatase"/>
</dbReference>
<dbReference type="PANTHER" id="PTHR19134:SF562">
    <property type="entry name" value="PROTEIN-TYROSINE-PHOSPHATASE"/>
    <property type="match status" value="1"/>
</dbReference>
<evidence type="ECO:0000256" key="2">
    <source>
        <dbReference type="ARBA" id="ARBA00010504"/>
    </source>
</evidence>
<dbReference type="InterPro" id="IPR013783">
    <property type="entry name" value="Ig-like_fold"/>
</dbReference>
<comment type="subcellular location">
    <subcellularLocation>
        <location evidence="1">Membrane</location>
        <topology evidence="1">Single-pass membrane protein</topology>
    </subcellularLocation>
</comment>
<dbReference type="InterPro" id="IPR000387">
    <property type="entry name" value="Tyr_Pase_dom"/>
</dbReference>
<dbReference type="EMBL" id="CASHTH010002410">
    <property type="protein sequence ID" value="CAI8029463.1"/>
    <property type="molecule type" value="Genomic_DNA"/>
</dbReference>
<dbReference type="InterPro" id="IPR036116">
    <property type="entry name" value="FN3_sf"/>
</dbReference>
<evidence type="ECO:0000259" key="13">
    <source>
        <dbReference type="PROSITE" id="PS50055"/>
    </source>
</evidence>
<comment type="catalytic activity">
    <reaction evidence="10">
        <text>O-phospho-L-tyrosyl-[protein] + H2O = L-tyrosyl-[protein] + phosphate</text>
        <dbReference type="Rhea" id="RHEA:10684"/>
        <dbReference type="Rhea" id="RHEA-COMP:10136"/>
        <dbReference type="Rhea" id="RHEA-COMP:20101"/>
        <dbReference type="ChEBI" id="CHEBI:15377"/>
        <dbReference type="ChEBI" id="CHEBI:43474"/>
        <dbReference type="ChEBI" id="CHEBI:46858"/>
        <dbReference type="ChEBI" id="CHEBI:61978"/>
        <dbReference type="EC" id="3.1.3.48"/>
    </reaction>
</comment>
<keyword evidence="5" id="KW-0677">Repeat</keyword>
<dbReference type="Proteomes" id="UP001174909">
    <property type="component" value="Unassembled WGS sequence"/>
</dbReference>
<accession>A0AA35SHY0</accession>
<evidence type="ECO:0000256" key="9">
    <source>
        <dbReference type="ARBA" id="ARBA00023170"/>
    </source>
</evidence>
<evidence type="ECO:0000256" key="7">
    <source>
        <dbReference type="ARBA" id="ARBA00022912"/>
    </source>
</evidence>
<keyword evidence="18" id="KW-1185">Reference proteome</keyword>
<feature type="domain" description="Tyrosine specific protein phosphatases" evidence="14">
    <location>
        <begin position="1384"/>
        <end position="1459"/>
    </location>
</feature>
<comment type="caution">
    <text evidence="17">The sequence shown here is derived from an EMBL/GenBank/DDBJ whole genome shotgun (WGS) entry which is preliminary data.</text>
</comment>
<feature type="domain" description="Fibronectin type-III" evidence="16">
    <location>
        <begin position="342"/>
        <end position="440"/>
    </location>
</feature>
<keyword evidence="8 11" id="KW-0472">Membrane</keyword>
<organism evidence="17 18">
    <name type="scientific">Geodia barretti</name>
    <name type="common">Barrett's horny sponge</name>
    <dbReference type="NCBI Taxonomy" id="519541"/>
    <lineage>
        <taxon>Eukaryota</taxon>
        <taxon>Metazoa</taxon>
        <taxon>Porifera</taxon>
        <taxon>Demospongiae</taxon>
        <taxon>Heteroscleromorpha</taxon>
        <taxon>Tetractinellida</taxon>
        <taxon>Astrophorina</taxon>
        <taxon>Geodiidae</taxon>
        <taxon>Geodia</taxon>
    </lineage>
</organism>
<feature type="domain" description="Ig-like" evidence="15">
    <location>
        <begin position="146"/>
        <end position="243"/>
    </location>
</feature>
<comment type="similarity">
    <text evidence="2">Belongs to the protein-tyrosine phosphatase family. Receptor class 2A subfamily.</text>
</comment>
<dbReference type="PROSITE" id="PS50055">
    <property type="entry name" value="TYR_PHOSPHATASE_PTP"/>
    <property type="match status" value="2"/>
</dbReference>
<feature type="transmembrane region" description="Helical" evidence="11">
    <location>
        <begin position="775"/>
        <end position="805"/>
    </location>
</feature>
<feature type="domain" description="Tyrosine-protein phosphatase" evidence="13">
    <location>
        <begin position="953"/>
        <end position="1181"/>
    </location>
</feature>
<dbReference type="Gene3D" id="3.90.190.10">
    <property type="entry name" value="Protein tyrosine phosphatase superfamily"/>
    <property type="match status" value="2"/>
</dbReference>
<evidence type="ECO:0000259" key="15">
    <source>
        <dbReference type="PROSITE" id="PS50835"/>
    </source>
</evidence>
<dbReference type="PROSITE" id="PS50056">
    <property type="entry name" value="TYR_PHOSPHATASE_2"/>
    <property type="match status" value="2"/>
</dbReference>
<keyword evidence="6" id="KW-0378">Hydrolase</keyword>
<dbReference type="CDD" id="cd00047">
    <property type="entry name" value="PTPc"/>
    <property type="match status" value="2"/>
</dbReference>
<dbReference type="InterPro" id="IPR000242">
    <property type="entry name" value="PTP_cat"/>
</dbReference>
<feature type="domain" description="Fibronectin type-III" evidence="16">
    <location>
        <begin position="446"/>
        <end position="544"/>
    </location>
</feature>
<dbReference type="GO" id="GO:0016020">
    <property type="term" value="C:membrane"/>
    <property type="evidence" value="ECO:0007669"/>
    <property type="project" value="UniProtKB-SubCell"/>
</dbReference>
<dbReference type="Gene3D" id="2.60.40.10">
    <property type="entry name" value="Immunoglobulins"/>
    <property type="match status" value="7"/>
</dbReference>
<dbReference type="FunFam" id="3.90.190.10:FF:000102">
    <property type="entry name" value="Receptor-type tyrosine-protein phosphatase"/>
    <property type="match status" value="1"/>
</dbReference>
<keyword evidence="9 17" id="KW-0675">Receptor</keyword>
<evidence type="ECO:0000256" key="1">
    <source>
        <dbReference type="ARBA" id="ARBA00004167"/>
    </source>
</evidence>
<dbReference type="Pfam" id="PF00102">
    <property type="entry name" value="Y_phosphatase"/>
    <property type="match status" value="2"/>
</dbReference>
<keyword evidence="4 12" id="KW-0732">Signal</keyword>